<comment type="caution">
    <text evidence="10">The sequence shown here is derived from an EMBL/GenBank/DDBJ whole genome shotgun (WGS) entry which is preliminary data.</text>
</comment>
<organism evidence="10 11">
    <name type="scientific">Candidatus Woesebacteria bacterium RIFOXYB1_FULL_38_16</name>
    <dbReference type="NCBI Taxonomy" id="1802538"/>
    <lineage>
        <taxon>Bacteria</taxon>
        <taxon>Candidatus Woeseibacteriota</taxon>
    </lineage>
</organism>
<evidence type="ECO:0000313" key="10">
    <source>
        <dbReference type="EMBL" id="OGM78905.1"/>
    </source>
</evidence>
<evidence type="ECO:0000256" key="8">
    <source>
        <dbReference type="SAM" id="Phobius"/>
    </source>
</evidence>
<feature type="domain" description="Type II secretion system protein GspF" evidence="9">
    <location>
        <begin position="224"/>
        <end position="348"/>
    </location>
</feature>
<evidence type="ECO:0000256" key="3">
    <source>
        <dbReference type="ARBA" id="ARBA00022475"/>
    </source>
</evidence>
<dbReference type="PRINTS" id="PR00812">
    <property type="entry name" value="BCTERIALGSPF"/>
</dbReference>
<evidence type="ECO:0000259" key="9">
    <source>
        <dbReference type="Pfam" id="PF00482"/>
    </source>
</evidence>
<keyword evidence="5 8" id="KW-0812">Transmembrane</keyword>
<evidence type="ECO:0000256" key="5">
    <source>
        <dbReference type="ARBA" id="ARBA00022692"/>
    </source>
</evidence>
<comment type="subcellular location">
    <subcellularLocation>
        <location evidence="1">Cell inner membrane</location>
        <topology evidence="1">Multi-pass membrane protein</topology>
    </subcellularLocation>
</comment>
<proteinExistence type="inferred from homology"/>
<dbReference type="PANTHER" id="PTHR30012">
    <property type="entry name" value="GENERAL SECRETION PATHWAY PROTEIN"/>
    <property type="match status" value="1"/>
</dbReference>
<evidence type="ECO:0000256" key="7">
    <source>
        <dbReference type="ARBA" id="ARBA00023136"/>
    </source>
</evidence>
<evidence type="ECO:0000313" key="11">
    <source>
        <dbReference type="Proteomes" id="UP000178999"/>
    </source>
</evidence>
<feature type="transmembrane region" description="Helical" evidence="8">
    <location>
        <begin position="121"/>
        <end position="143"/>
    </location>
</feature>
<feature type="transmembrane region" description="Helical" evidence="8">
    <location>
        <begin position="175"/>
        <end position="195"/>
    </location>
</feature>
<feature type="transmembrane region" description="Helical" evidence="8">
    <location>
        <begin position="329"/>
        <end position="350"/>
    </location>
</feature>
<gene>
    <name evidence="10" type="ORF">A2382_03360</name>
</gene>
<keyword evidence="6 8" id="KW-1133">Transmembrane helix</keyword>
<comment type="similarity">
    <text evidence="2">Belongs to the GSP F family.</text>
</comment>
<sequence>MNNLARFQIIGKPSQLDVLLFTRHLATMVKAGIPITEALDTLVKQTKSSRFKSVVISVLKDVENGQSLAKSLGKHGEAFDQFYINLIEISEESGSLDENLEFIALQLSKNYALWKKIQTAMLYPSLILIATIVMGGFISFYVLPQLVDFFEAFDITLPLSTRILLFVANMFKVHGLLIAVGLVVGFGAFQAFVNLGFVKPLWHSFVLHLPILGGFLSNTQLAQFSRNLGVLVKSGVPIAKGIDISAGTLTNLKFKNDLLKIGRALNKGKNISSAIEEGKYNEFPPLVVRMIEVGEKTGKLDESLLYLGDFYEEEIENISKNLTTILEPILLIGIGLVVGFVALAIITPIYELTGSIRR</sequence>
<feature type="domain" description="Type II secretion system protein GspF" evidence="9">
    <location>
        <begin position="21"/>
        <end position="144"/>
    </location>
</feature>
<evidence type="ECO:0000256" key="2">
    <source>
        <dbReference type="ARBA" id="ARBA00005745"/>
    </source>
</evidence>
<dbReference type="InterPro" id="IPR018076">
    <property type="entry name" value="T2SS_GspF_dom"/>
</dbReference>
<dbReference type="InterPro" id="IPR042094">
    <property type="entry name" value="T2SS_GspF_sf"/>
</dbReference>
<evidence type="ECO:0000256" key="4">
    <source>
        <dbReference type="ARBA" id="ARBA00022519"/>
    </source>
</evidence>
<evidence type="ECO:0000256" key="6">
    <source>
        <dbReference type="ARBA" id="ARBA00022989"/>
    </source>
</evidence>
<dbReference type="GO" id="GO:0005886">
    <property type="term" value="C:plasma membrane"/>
    <property type="evidence" value="ECO:0007669"/>
    <property type="project" value="UniProtKB-SubCell"/>
</dbReference>
<dbReference type="PANTHER" id="PTHR30012:SF0">
    <property type="entry name" value="TYPE II SECRETION SYSTEM PROTEIN F-RELATED"/>
    <property type="match status" value="1"/>
</dbReference>
<reference evidence="10 11" key="1">
    <citation type="journal article" date="2016" name="Nat. Commun.">
        <title>Thousands of microbial genomes shed light on interconnected biogeochemical processes in an aquifer system.</title>
        <authorList>
            <person name="Anantharaman K."/>
            <person name="Brown C.T."/>
            <person name="Hug L.A."/>
            <person name="Sharon I."/>
            <person name="Castelle C.J."/>
            <person name="Probst A.J."/>
            <person name="Thomas B.C."/>
            <person name="Singh A."/>
            <person name="Wilkins M.J."/>
            <person name="Karaoz U."/>
            <person name="Brodie E.L."/>
            <person name="Williams K.H."/>
            <person name="Hubbard S.S."/>
            <person name="Banfield J.F."/>
        </authorList>
    </citation>
    <scope>NUCLEOTIDE SEQUENCE [LARGE SCALE GENOMIC DNA]</scope>
</reference>
<keyword evidence="4" id="KW-0997">Cell inner membrane</keyword>
<accession>A0A1F8CTK0</accession>
<evidence type="ECO:0000256" key="1">
    <source>
        <dbReference type="ARBA" id="ARBA00004429"/>
    </source>
</evidence>
<dbReference type="InterPro" id="IPR003004">
    <property type="entry name" value="GspF/PilC"/>
</dbReference>
<dbReference type="Gene3D" id="1.20.81.30">
    <property type="entry name" value="Type II secretion system (T2SS), domain F"/>
    <property type="match status" value="2"/>
</dbReference>
<protein>
    <recommendedName>
        <fullName evidence="9">Type II secretion system protein GspF domain-containing protein</fullName>
    </recommendedName>
</protein>
<dbReference type="Pfam" id="PF00482">
    <property type="entry name" value="T2SSF"/>
    <property type="match status" value="2"/>
</dbReference>
<dbReference type="EMBL" id="MGHY01000025">
    <property type="protein sequence ID" value="OGM78905.1"/>
    <property type="molecule type" value="Genomic_DNA"/>
</dbReference>
<dbReference type="FunFam" id="1.20.81.30:FF:000001">
    <property type="entry name" value="Type II secretion system protein F"/>
    <property type="match status" value="2"/>
</dbReference>
<name>A0A1F8CTK0_9BACT</name>
<dbReference type="STRING" id="1802538.A2382_03360"/>
<dbReference type="Proteomes" id="UP000178999">
    <property type="component" value="Unassembled WGS sequence"/>
</dbReference>
<keyword evidence="3" id="KW-1003">Cell membrane</keyword>
<keyword evidence="7 8" id="KW-0472">Membrane</keyword>
<dbReference type="AlphaFoldDB" id="A0A1F8CTK0"/>